<proteinExistence type="predicted"/>
<sequence length="91" mass="10743">MQKGNTVKKIWQETVRVMGYTHKHVVEDYDGEPVVERQEREICLKATAWFCRESGTYRLDSMTIILIKDDPSWIVGVWDGEKVRHHIKKGR</sequence>
<organism evidence="1 2">
    <name type="scientific">Candidatus Viridilinea mediisalina</name>
    <dbReference type="NCBI Taxonomy" id="2024553"/>
    <lineage>
        <taxon>Bacteria</taxon>
        <taxon>Bacillati</taxon>
        <taxon>Chloroflexota</taxon>
        <taxon>Chloroflexia</taxon>
        <taxon>Chloroflexales</taxon>
        <taxon>Chloroflexineae</taxon>
        <taxon>Oscillochloridaceae</taxon>
        <taxon>Candidatus Viridilinea</taxon>
    </lineage>
</organism>
<dbReference type="Proteomes" id="UP000220527">
    <property type="component" value="Unassembled WGS sequence"/>
</dbReference>
<evidence type="ECO:0000313" key="2">
    <source>
        <dbReference type="Proteomes" id="UP000220527"/>
    </source>
</evidence>
<comment type="caution">
    <text evidence="1">The sequence shown here is derived from an EMBL/GenBank/DDBJ whole genome shotgun (WGS) entry which is preliminary data.</text>
</comment>
<protein>
    <submittedName>
        <fullName evidence="1">Uncharacterized protein</fullName>
    </submittedName>
</protein>
<accession>A0A2A6RGC0</accession>
<reference evidence="2" key="1">
    <citation type="submission" date="2017-08" db="EMBL/GenBank/DDBJ databases">
        <authorList>
            <person name="Grouzdev D.S."/>
            <person name="Gaisin V.A."/>
            <person name="Rysina M.S."/>
            <person name="Gorlenko V.M."/>
        </authorList>
    </citation>
    <scope>NUCLEOTIDE SEQUENCE [LARGE SCALE GENOMIC DNA]</scope>
    <source>
        <strain evidence="2">Kir15-3F</strain>
    </source>
</reference>
<dbReference type="AlphaFoldDB" id="A0A2A6RGC0"/>
<name>A0A2A6RGC0_9CHLR</name>
<keyword evidence="2" id="KW-1185">Reference proteome</keyword>
<dbReference type="EMBL" id="NQWI01000098">
    <property type="protein sequence ID" value="PDW01936.1"/>
    <property type="molecule type" value="Genomic_DNA"/>
</dbReference>
<evidence type="ECO:0000313" key="1">
    <source>
        <dbReference type="EMBL" id="PDW01936.1"/>
    </source>
</evidence>
<gene>
    <name evidence="1" type="ORF">CJ255_16595</name>
</gene>